<dbReference type="AlphaFoldDB" id="K0T6A0"/>
<comment type="caution">
    <text evidence="2">The sequence shown here is derived from an EMBL/GenBank/DDBJ whole genome shotgun (WGS) entry which is preliminary data.</text>
</comment>
<sequence>MGKKSRRNKARGGSAQTTAAAVTAADAPPRAPPPVGGGVGAPPNPRLDIRRYSGCSHGCGLAEPGTRAHDLLYHCVAGLNAGVDGFPKPCKNSSELKYRDGGPLLESDLARRRLAPYGRGESEGRVKMAGAIALLVYDLMSNSSSSYEDFDSYEDFSVLESRRKMRDLASSGERDIVNFFNKKVTCGCLKKKYRELKQTQERVGSCGNCLMTLPLKQLMQCSSCKMVQLPHRFLPSQKIHWEREHRDHCDALTLSSAMELVLKFSLDAAREREDTGTDELLDSVLKRKQVEAFNDPKFRKKYGHLMDLDRLEDGKKDQGYGAKDGDDQDGEQS</sequence>
<proteinExistence type="predicted"/>
<dbReference type="EMBL" id="AGNL01003812">
    <property type="protein sequence ID" value="EJK74298.1"/>
    <property type="molecule type" value="Genomic_DNA"/>
</dbReference>
<name>K0T6A0_THAOC</name>
<reference evidence="2 3" key="1">
    <citation type="journal article" date="2012" name="Genome Biol.">
        <title>Genome and low-iron response of an oceanic diatom adapted to chronic iron limitation.</title>
        <authorList>
            <person name="Lommer M."/>
            <person name="Specht M."/>
            <person name="Roy A.S."/>
            <person name="Kraemer L."/>
            <person name="Andreson R."/>
            <person name="Gutowska M.A."/>
            <person name="Wolf J."/>
            <person name="Bergner S.V."/>
            <person name="Schilhabel M.B."/>
            <person name="Klostermeier U.C."/>
            <person name="Beiko R.G."/>
            <person name="Rosenstiel P."/>
            <person name="Hippler M."/>
            <person name="Laroche J."/>
        </authorList>
    </citation>
    <scope>NUCLEOTIDE SEQUENCE [LARGE SCALE GENOMIC DNA]</scope>
    <source>
        <strain evidence="2 3">CCMP1005</strain>
    </source>
</reference>
<protein>
    <recommendedName>
        <fullName evidence="4">MYND-type domain-containing protein</fullName>
    </recommendedName>
</protein>
<keyword evidence="3" id="KW-1185">Reference proteome</keyword>
<dbReference type="Proteomes" id="UP000266841">
    <property type="component" value="Unassembled WGS sequence"/>
</dbReference>
<gene>
    <name evidence="2" type="ORF">THAOC_04036</name>
</gene>
<organism evidence="2 3">
    <name type="scientific">Thalassiosira oceanica</name>
    <name type="common">Marine diatom</name>
    <dbReference type="NCBI Taxonomy" id="159749"/>
    <lineage>
        <taxon>Eukaryota</taxon>
        <taxon>Sar</taxon>
        <taxon>Stramenopiles</taxon>
        <taxon>Ochrophyta</taxon>
        <taxon>Bacillariophyta</taxon>
        <taxon>Coscinodiscophyceae</taxon>
        <taxon>Thalassiosirophycidae</taxon>
        <taxon>Thalassiosirales</taxon>
        <taxon>Thalassiosiraceae</taxon>
        <taxon>Thalassiosira</taxon>
    </lineage>
</organism>
<evidence type="ECO:0000256" key="1">
    <source>
        <dbReference type="SAM" id="MobiDB-lite"/>
    </source>
</evidence>
<evidence type="ECO:0000313" key="3">
    <source>
        <dbReference type="Proteomes" id="UP000266841"/>
    </source>
</evidence>
<feature type="region of interest" description="Disordered" evidence="1">
    <location>
        <begin position="309"/>
        <end position="333"/>
    </location>
</feature>
<evidence type="ECO:0008006" key="4">
    <source>
        <dbReference type="Google" id="ProtNLM"/>
    </source>
</evidence>
<feature type="compositionally biased region" description="Basic residues" evidence="1">
    <location>
        <begin position="1"/>
        <end position="10"/>
    </location>
</feature>
<evidence type="ECO:0000313" key="2">
    <source>
        <dbReference type="EMBL" id="EJK74298.1"/>
    </source>
</evidence>
<feature type="compositionally biased region" description="Basic and acidic residues" evidence="1">
    <location>
        <begin position="309"/>
        <end position="318"/>
    </location>
</feature>
<accession>K0T6A0</accession>
<feature type="compositionally biased region" description="Low complexity" evidence="1">
    <location>
        <begin position="12"/>
        <end position="28"/>
    </location>
</feature>
<feature type="region of interest" description="Disordered" evidence="1">
    <location>
        <begin position="1"/>
        <end position="44"/>
    </location>
</feature>